<reference evidence="2" key="1">
    <citation type="submission" date="2023-10" db="EMBL/GenBank/DDBJ databases">
        <title>Chromosome-level genome of the transformable northern wattle, Acacia crassicarpa.</title>
        <authorList>
            <person name="Massaro I."/>
            <person name="Sinha N.R."/>
            <person name="Poethig S."/>
            <person name="Leichty A.R."/>
        </authorList>
    </citation>
    <scope>NUCLEOTIDE SEQUENCE</scope>
    <source>
        <strain evidence="2">Acra3RX</strain>
        <tissue evidence="2">Leaf</tissue>
    </source>
</reference>
<sequence>MATPLSQSEIAATTSPSKNPSLIPRSTHLPSNLMITATHANASITNSTISTSLPYSLSHSSQPVIDNNHHQPPFIFNHSTPFFNPHTVDQPHSFPSLSSGLNSTPPPSHLVTSHQPLPPLSHLAAGPHSHQASSSPLVGQYNPSSSQPPHSSPSVLPPLTSATPISTYIPPYTPSPLHNQKQALQFPSGYSFVPHSPQVTSRSTPLLSSLNQGNPVKLDGDNFLT</sequence>
<protein>
    <submittedName>
        <fullName evidence="2">Uncharacterized protein</fullName>
    </submittedName>
</protein>
<evidence type="ECO:0000313" key="3">
    <source>
        <dbReference type="Proteomes" id="UP001293593"/>
    </source>
</evidence>
<dbReference type="EMBL" id="JAWXYG010000014">
    <property type="protein sequence ID" value="KAK4254499.1"/>
    <property type="molecule type" value="Genomic_DNA"/>
</dbReference>
<organism evidence="2 3">
    <name type="scientific">Acacia crassicarpa</name>
    <name type="common">northern wattle</name>
    <dbReference type="NCBI Taxonomy" id="499986"/>
    <lineage>
        <taxon>Eukaryota</taxon>
        <taxon>Viridiplantae</taxon>
        <taxon>Streptophyta</taxon>
        <taxon>Embryophyta</taxon>
        <taxon>Tracheophyta</taxon>
        <taxon>Spermatophyta</taxon>
        <taxon>Magnoliopsida</taxon>
        <taxon>eudicotyledons</taxon>
        <taxon>Gunneridae</taxon>
        <taxon>Pentapetalae</taxon>
        <taxon>rosids</taxon>
        <taxon>fabids</taxon>
        <taxon>Fabales</taxon>
        <taxon>Fabaceae</taxon>
        <taxon>Caesalpinioideae</taxon>
        <taxon>mimosoid clade</taxon>
        <taxon>Acacieae</taxon>
        <taxon>Acacia</taxon>
    </lineage>
</organism>
<feature type="region of interest" description="Disordered" evidence="1">
    <location>
        <begin position="195"/>
        <end position="225"/>
    </location>
</feature>
<feature type="compositionally biased region" description="Polar residues" evidence="1">
    <location>
        <begin position="93"/>
        <end position="103"/>
    </location>
</feature>
<name>A0AAE1M7B1_9FABA</name>
<feature type="compositionally biased region" description="Low complexity" evidence="1">
    <location>
        <begin position="143"/>
        <end position="159"/>
    </location>
</feature>
<dbReference type="Proteomes" id="UP001293593">
    <property type="component" value="Unassembled WGS sequence"/>
</dbReference>
<feature type="region of interest" description="Disordered" evidence="1">
    <location>
        <begin position="1"/>
        <end position="26"/>
    </location>
</feature>
<comment type="caution">
    <text evidence="2">The sequence shown here is derived from an EMBL/GenBank/DDBJ whole genome shotgun (WGS) entry which is preliminary data.</text>
</comment>
<keyword evidence="3" id="KW-1185">Reference proteome</keyword>
<evidence type="ECO:0000256" key="1">
    <source>
        <dbReference type="SAM" id="MobiDB-lite"/>
    </source>
</evidence>
<accession>A0AAE1M7B1</accession>
<gene>
    <name evidence="2" type="ORF">QN277_009876</name>
</gene>
<proteinExistence type="predicted"/>
<feature type="compositionally biased region" description="Polar residues" evidence="1">
    <location>
        <begin position="1"/>
        <end position="20"/>
    </location>
</feature>
<feature type="compositionally biased region" description="Polar residues" evidence="1">
    <location>
        <begin position="197"/>
        <end position="214"/>
    </location>
</feature>
<evidence type="ECO:0000313" key="2">
    <source>
        <dbReference type="EMBL" id="KAK4254499.1"/>
    </source>
</evidence>
<dbReference type="AlphaFoldDB" id="A0AAE1M7B1"/>
<feature type="region of interest" description="Disordered" evidence="1">
    <location>
        <begin position="86"/>
        <end position="159"/>
    </location>
</feature>